<name>A0A254TCE5_9BURK</name>
<dbReference type="AlphaFoldDB" id="A0A254TCE5"/>
<dbReference type="Proteomes" id="UP000197535">
    <property type="component" value="Unassembled WGS sequence"/>
</dbReference>
<evidence type="ECO:0000256" key="1">
    <source>
        <dbReference type="PROSITE-ProRule" id="PRU00169"/>
    </source>
</evidence>
<evidence type="ECO:0000313" key="3">
    <source>
        <dbReference type="EMBL" id="OWW20310.1"/>
    </source>
</evidence>
<keyword evidence="4" id="KW-1185">Reference proteome</keyword>
<protein>
    <recommendedName>
        <fullName evidence="2">Response regulatory domain-containing protein</fullName>
    </recommendedName>
</protein>
<dbReference type="InterPro" id="IPR011006">
    <property type="entry name" value="CheY-like_superfamily"/>
</dbReference>
<comment type="caution">
    <text evidence="1">Lacks conserved residue(s) required for the propagation of feature annotation.</text>
</comment>
<dbReference type="InterPro" id="IPR001789">
    <property type="entry name" value="Sig_transdc_resp-reg_receiver"/>
</dbReference>
<accession>A0A254TCE5</accession>
<dbReference type="GO" id="GO:0000160">
    <property type="term" value="P:phosphorelay signal transduction system"/>
    <property type="evidence" value="ECO:0007669"/>
    <property type="project" value="InterPro"/>
</dbReference>
<dbReference type="SUPFAM" id="SSF52172">
    <property type="entry name" value="CheY-like"/>
    <property type="match status" value="1"/>
</dbReference>
<evidence type="ECO:0000313" key="4">
    <source>
        <dbReference type="Proteomes" id="UP000197535"/>
    </source>
</evidence>
<gene>
    <name evidence="3" type="ORF">AYR66_13215</name>
</gene>
<dbReference type="Gene3D" id="3.40.50.2300">
    <property type="match status" value="1"/>
</dbReference>
<feature type="domain" description="Response regulatory" evidence="2">
    <location>
        <begin position="1"/>
        <end position="61"/>
    </location>
</feature>
<reference evidence="3 4" key="1">
    <citation type="submission" date="2016-02" db="EMBL/GenBank/DDBJ databases">
        <authorList>
            <person name="Wen L."/>
            <person name="He K."/>
            <person name="Yang H."/>
        </authorList>
    </citation>
    <scope>NUCLEOTIDE SEQUENCE [LARGE SCALE GENOMIC DNA]</scope>
    <source>
        <strain evidence="3 4">TSA40</strain>
    </source>
</reference>
<comment type="caution">
    <text evidence="3">The sequence shown here is derived from an EMBL/GenBank/DDBJ whole genome shotgun (WGS) entry which is preliminary data.</text>
</comment>
<evidence type="ECO:0000259" key="2">
    <source>
        <dbReference type="PROSITE" id="PS50110"/>
    </source>
</evidence>
<dbReference type="PROSITE" id="PS50110">
    <property type="entry name" value="RESPONSE_REGULATORY"/>
    <property type="match status" value="1"/>
</dbReference>
<dbReference type="EMBL" id="LSTO01000001">
    <property type="protein sequence ID" value="OWW20310.1"/>
    <property type="molecule type" value="Genomic_DNA"/>
</dbReference>
<proteinExistence type="predicted"/>
<organism evidence="3 4">
    <name type="scientific">Noviherbaspirillum denitrificans</name>
    <dbReference type="NCBI Taxonomy" id="1968433"/>
    <lineage>
        <taxon>Bacteria</taxon>
        <taxon>Pseudomonadati</taxon>
        <taxon>Pseudomonadota</taxon>
        <taxon>Betaproteobacteria</taxon>
        <taxon>Burkholderiales</taxon>
        <taxon>Oxalobacteraceae</taxon>
        <taxon>Noviherbaspirillum</taxon>
    </lineage>
</organism>
<sequence length="63" mass="7008">MPGEMNGIELARFIQERYPQVSVALMTGYSNRPPEAEDMDIPILSKPFGLNALEQLHGHVKGL</sequence>